<protein>
    <submittedName>
        <fullName evidence="2">Uncharacterized protein</fullName>
    </submittedName>
</protein>
<sequence>MPVTTKPSPSRVGKNQDRTVDVTDENLSRRVFDIVTEDCHSPYENDPRWPKLPEGGRRPFHYRSSAFKDLPFIASSFDNKSSTSTEATRGFIAPYENGFVDGLIRAFNQDLHLVVRPDDVWQAIISQFSLFVNGHAERLRHLFVSHEGRRTLTADLAPFDLSDIDLGKMALEFASIIQANVVDAEMRQWMLPGFSTTTDHDKAVAAFGMMGALQKYFEYHMLCGCGLPSVTLLGERADWAELARRVEKLPRYGEECARWAELLRPVMRHMLLTFDVPESQEVKDFWLRAVHEAGIEGSGWGIRTLSGWITAFAYFQENGNVTKDFDEEYLRTASMPPYGGYSPSVEERKRLILDGVSYPLMGRRCIPRSVVVLPMTIRDLKTRVDRFTTVIAGSVGMSVSADSTTTQPVSAWWVVQEFEEAIEAKAQLKPGSSVAGSTTEGNSETSSELWKNFEDSNGEDTDVEFDECALP</sequence>
<dbReference type="Proteomes" id="UP000294003">
    <property type="component" value="Unassembled WGS sequence"/>
</dbReference>
<dbReference type="PANTHER" id="PTHR31252:SF11">
    <property type="entry name" value="DUF4419 DOMAIN-CONTAINING PROTEIN"/>
    <property type="match status" value="1"/>
</dbReference>
<accession>A0ABY0HB15</accession>
<dbReference type="EMBL" id="QJNS01000075">
    <property type="protein sequence ID" value="RYO89292.1"/>
    <property type="molecule type" value="Genomic_DNA"/>
</dbReference>
<evidence type="ECO:0000256" key="1">
    <source>
        <dbReference type="SAM" id="MobiDB-lite"/>
    </source>
</evidence>
<comment type="caution">
    <text evidence="2">The sequence shown here is derived from an EMBL/GenBank/DDBJ whole genome shotgun (WGS) entry which is preliminary data.</text>
</comment>
<proteinExistence type="predicted"/>
<dbReference type="InterPro" id="IPR025533">
    <property type="entry name" value="DUF4419"/>
</dbReference>
<evidence type="ECO:0000313" key="3">
    <source>
        <dbReference type="Proteomes" id="UP000294003"/>
    </source>
</evidence>
<dbReference type="Pfam" id="PF14388">
    <property type="entry name" value="DUF4419"/>
    <property type="match status" value="1"/>
</dbReference>
<organism evidence="2 3">
    <name type="scientific">Monosporascus cannonballus</name>
    <dbReference type="NCBI Taxonomy" id="155416"/>
    <lineage>
        <taxon>Eukaryota</taxon>
        <taxon>Fungi</taxon>
        <taxon>Dikarya</taxon>
        <taxon>Ascomycota</taxon>
        <taxon>Pezizomycotina</taxon>
        <taxon>Sordariomycetes</taxon>
        <taxon>Xylariomycetidae</taxon>
        <taxon>Xylariales</taxon>
        <taxon>Xylariales incertae sedis</taxon>
        <taxon>Monosporascus</taxon>
    </lineage>
</organism>
<feature type="compositionally biased region" description="Acidic residues" evidence="1">
    <location>
        <begin position="456"/>
        <end position="471"/>
    </location>
</feature>
<keyword evidence="3" id="KW-1185">Reference proteome</keyword>
<evidence type="ECO:0000313" key="2">
    <source>
        <dbReference type="EMBL" id="RYO89292.1"/>
    </source>
</evidence>
<name>A0ABY0HB15_9PEZI</name>
<feature type="compositionally biased region" description="Low complexity" evidence="1">
    <location>
        <begin position="436"/>
        <end position="448"/>
    </location>
</feature>
<dbReference type="PANTHER" id="PTHR31252">
    <property type="entry name" value="DUF4419 DOMAIN-CONTAINING PROTEIN"/>
    <property type="match status" value="1"/>
</dbReference>
<reference evidence="2 3" key="1">
    <citation type="submission" date="2018-06" db="EMBL/GenBank/DDBJ databases">
        <title>Complete Genomes of Monosporascus.</title>
        <authorList>
            <person name="Robinson A.J."/>
            <person name="Natvig D.O."/>
        </authorList>
    </citation>
    <scope>NUCLEOTIDE SEQUENCE [LARGE SCALE GENOMIC DNA]</scope>
    <source>
        <strain evidence="2 3">CBS 609.92</strain>
    </source>
</reference>
<gene>
    <name evidence="2" type="ORF">DL762_003315</name>
</gene>
<feature type="region of interest" description="Disordered" evidence="1">
    <location>
        <begin position="429"/>
        <end position="471"/>
    </location>
</feature>
<feature type="region of interest" description="Disordered" evidence="1">
    <location>
        <begin position="1"/>
        <end position="22"/>
    </location>
</feature>